<gene>
    <name evidence="3" type="ordered locus">ANT_30980</name>
</gene>
<dbReference type="PANTHER" id="PTHR37945">
    <property type="entry name" value="EXTRACELLULAR TUNGSTATE BINDING PROTEIN"/>
    <property type="match status" value="1"/>
</dbReference>
<proteinExistence type="predicted"/>
<dbReference type="Gene3D" id="3.40.190.10">
    <property type="entry name" value="Periplasmic binding protein-like II"/>
    <property type="match status" value="2"/>
</dbReference>
<name>E8N2X4_ANATU</name>
<feature type="chain" id="PRO_5003228634" evidence="1">
    <location>
        <begin position="26"/>
        <end position="282"/>
    </location>
</feature>
<dbReference type="InterPro" id="IPR052738">
    <property type="entry name" value="ABC-Tungstate_binding"/>
</dbReference>
<protein>
    <submittedName>
        <fullName evidence="3">Tungstate ABC transporter substrate binding protein</fullName>
    </submittedName>
</protein>
<organism evidence="3 4">
    <name type="scientific">Anaerolinea thermophila (strain DSM 14523 / JCM 11388 / NBRC 100420 / UNI-1)</name>
    <dbReference type="NCBI Taxonomy" id="926569"/>
    <lineage>
        <taxon>Bacteria</taxon>
        <taxon>Bacillati</taxon>
        <taxon>Chloroflexota</taxon>
        <taxon>Anaerolineae</taxon>
        <taxon>Anaerolineales</taxon>
        <taxon>Anaerolineaceae</taxon>
        <taxon>Anaerolinea</taxon>
    </lineage>
</organism>
<dbReference type="Pfam" id="PF12849">
    <property type="entry name" value="PBP_like_2"/>
    <property type="match status" value="1"/>
</dbReference>
<dbReference type="InterPro" id="IPR024370">
    <property type="entry name" value="PBP_domain"/>
</dbReference>
<sequence>MDMLKRFWMLILALLVLSACQSAPAVPHLRLATTTSTQDSGLLDVLIPAFEQEYPVKVDVIAVGTGQALKLGEDGNADVLLVHDRAREDAFMAAGYGVRREDVMVNDFVLAGPAEDPAGVKQADSIAQAFQRIAQSRSPFISRGDSSGTHARELSLWKQAGINPQGENWYFSAGQGMGEVLTLADEKRAYTLSDRATFLRRRQNGLKLAILREKDEGLLNPYGVIVVSPSRGADLQVEWAETFTDWLISIPVQQKIAQFGVDEFGQSLFFPNSRLWREQNHP</sequence>
<keyword evidence="1" id="KW-0732">Signal</keyword>
<dbReference type="KEGG" id="atm:ANT_30980"/>
<dbReference type="PROSITE" id="PS51257">
    <property type="entry name" value="PROKAR_LIPOPROTEIN"/>
    <property type="match status" value="1"/>
</dbReference>
<keyword evidence="4" id="KW-1185">Reference proteome</keyword>
<dbReference type="AlphaFoldDB" id="E8N2X4"/>
<dbReference type="SUPFAM" id="SSF53850">
    <property type="entry name" value="Periplasmic binding protein-like II"/>
    <property type="match status" value="1"/>
</dbReference>
<dbReference type="STRING" id="926569.ANT_30980"/>
<dbReference type="Proteomes" id="UP000008922">
    <property type="component" value="Chromosome"/>
</dbReference>
<reference evidence="3 4" key="1">
    <citation type="submission" date="2010-12" db="EMBL/GenBank/DDBJ databases">
        <title>Whole genome sequence of Anaerolinea thermophila UNI-1.</title>
        <authorList>
            <person name="Narita-Yamada S."/>
            <person name="Kishi E."/>
            <person name="Watanabe Y."/>
            <person name="Takasaki K."/>
            <person name="Ankai A."/>
            <person name="Oguchi A."/>
            <person name="Fukui S."/>
            <person name="Takahashi M."/>
            <person name="Yashiro I."/>
            <person name="Hosoyama A."/>
            <person name="Sekiguchi Y."/>
            <person name="Hanada S."/>
            <person name="Fujita N."/>
        </authorList>
    </citation>
    <scope>NUCLEOTIDE SEQUENCE [LARGE SCALE GENOMIC DNA]</scope>
    <source>
        <strain evidence="4">DSM 14523 / JCM 11388 / NBRC 100420 / UNI-1</strain>
    </source>
</reference>
<dbReference type="HOGENOM" id="CLU_061511_0_0_0"/>
<evidence type="ECO:0000313" key="3">
    <source>
        <dbReference type="EMBL" id="BAJ65124.1"/>
    </source>
</evidence>
<evidence type="ECO:0000256" key="1">
    <source>
        <dbReference type="SAM" id="SignalP"/>
    </source>
</evidence>
<evidence type="ECO:0000313" key="4">
    <source>
        <dbReference type="Proteomes" id="UP000008922"/>
    </source>
</evidence>
<dbReference type="InParanoid" id="E8N2X4"/>
<dbReference type="eggNOG" id="COG2998">
    <property type="taxonomic scope" value="Bacteria"/>
</dbReference>
<feature type="domain" description="PBP" evidence="2">
    <location>
        <begin position="23"/>
        <end position="249"/>
    </location>
</feature>
<evidence type="ECO:0000259" key="2">
    <source>
        <dbReference type="Pfam" id="PF12849"/>
    </source>
</evidence>
<dbReference type="CDD" id="cd05466">
    <property type="entry name" value="PBP2_LTTR_substrate"/>
    <property type="match status" value="1"/>
</dbReference>
<feature type="signal peptide" evidence="1">
    <location>
        <begin position="1"/>
        <end position="25"/>
    </location>
</feature>
<dbReference type="EMBL" id="AP012029">
    <property type="protein sequence ID" value="BAJ65124.1"/>
    <property type="molecule type" value="Genomic_DNA"/>
</dbReference>
<dbReference type="PANTHER" id="PTHR37945:SF1">
    <property type="entry name" value="EXTRACELLULAR TUNGSTATE BINDING PROTEIN"/>
    <property type="match status" value="1"/>
</dbReference>
<accession>E8N2X4</accession>
<dbReference type="RefSeq" id="WP_013561465.1">
    <property type="nucleotide sequence ID" value="NC_014960.1"/>
</dbReference>